<dbReference type="AlphaFoldDB" id="A0A915EAD3"/>
<dbReference type="Proteomes" id="UP000887574">
    <property type="component" value="Unplaced"/>
</dbReference>
<protein>
    <submittedName>
        <fullName evidence="3">Uncharacterized protein</fullName>
    </submittedName>
</protein>
<sequence>MPQITTQARLRQLISEHLQQHVSEQALSIYLKRNGYSFPRSMTQPAVSCMPHSSPSQVFVKQQAQQPSPTKSISSSQELSHQLPPDFFYNPSSLFLANCPSSSMDSQLGLNTLNFVGHHLNQAPFPGSPIHNLFGNSNDQSPVPGENLESSDISRYLLAEPEENASLAQCSSSSTNNEDFGEAEPCEEKKTHPKVTSQINWKDPVVQWAISEYFDRKIKLQTELRQVIMRRLKRSISENSLSNQGSKLGASESCDSSFKPNQQLLTPTTNGIGSTAGSLSLLNNPNSKFTYYLCSSQNSDHPDNAVLTATHPVVSSNNYLANFHNHHHQHQNGHPPTMVMKSSPLLTSSPLQLNGNSHPMAFVKMNGADGQPDGLIKFNNEIKEEEKPPIRRRINWSNSKVQSAIQDFHDRKILTQARLRAVVEEALGEVVSEQALSIYLRGSESLKRGNPLRRNRSLTHARHLGSPMQQMAARMMQFTASRKMILFQGWSCRSKLERA</sequence>
<evidence type="ECO:0000256" key="1">
    <source>
        <dbReference type="SAM" id="MobiDB-lite"/>
    </source>
</evidence>
<feature type="compositionally biased region" description="Polar residues" evidence="1">
    <location>
        <begin position="167"/>
        <end position="178"/>
    </location>
</feature>
<feature type="region of interest" description="Disordered" evidence="1">
    <location>
        <begin position="167"/>
        <end position="196"/>
    </location>
</feature>
<proteinExistence type="predicted"/>
<keyword evidence="2" id="KW-1185">Reference proteome</keyword>
<evidence type="ECO:0000313" key="2">
    <source>
        <dbReference type="Proteomes" id="UP000887574"/>
    </source>
</evidence>
<feature type="region of interest" description="Disordered" evidence="1">
    <location>
        <begin position="47"/>
        <end position="79"/>
    </location>
</feature>
<name>A0A915EAD3_9BILA</name>
<organism evidence="2 3">
    <name type="scientific">Ditylenchus dipsaci</name>
    <dbReference type="NCBI Taxonomy" id="166011"/>
    <lineage>
        <taxon>Eukaryota</taxon>
        <taxon>Metazoa</taxon>
        <taxon>Ecdysozoa</taxon>
        <taxon>Nematoda</taxon>
        <taxon>Chromadorea</taxon>
        <taxon>Rhabditida</taxon>
        <taxon>Tylenchina</taxon>
        <taxon>Tylenchomorpha</taxon>
        <taxon>Sphaerularioidea</taxon>
        <taxon>Anguinidae</taxon>
        <taxon>Anguininae</taxon>
        <taxon>Ditylenchus</taxon>
    </lineage>
</organism>
<accession>A0A915EAD3</accession>
<reference evidence="3" key="1">
    <citation type="submission" date="2022-11" db="UniProtKB">
        <authorList>
            <consortium name="WormBaseParasite"/>
        </authorList>
    </citation>
    <scope>IDENTIFICATION</scope>
</reference>
<dbReference type="WBParaSite" id="jg4562">
    <property type="protein sequence ID" value="jg4562"/>
    <property type="gene ID" value="jg4562"/>
</dbReference>
<evidence type="ECO:0000313" key="3">
    <source>
        <dbReference type="WBParaSite" id="jg4562"/>
    </source>
</evidence>